<protein>
    <submittedName>
        <fullName evidence="2">Uncharacterized protein</fullName>
    </submittedName>
</protein>
<feature type="compositionally biased region" description="Pro residues" evidence="1">
    <location>
        <begin position="9"/>
        <end position="31"/>
    </location>
</feature>
<reference evidence="2" key="2">
    <citation type="submission" date="2020-09" db="EMBL/GenBank/DDBJ databases">
        <authorList>
            <person name="Sun Q."/>
            <person name="Zhou Y."/>
        </authorList>
    </citation>
    <scope>NUCLEOTIDE SEQUENCE</scope>
    <source>
        <strain evidence="2">CGMCC 4.7299</strain>
    </source>
</reference>
<keyword evidence="3" id="KW-1185">Reference proteome</keyword>
<dbReference type="EMBL" id="BMMX01000051">
    <property type="protein sequence ID" value="GGL16258.1"/>
    <property type="molecule type" value="Genomic_DNA"/>
</dbReference>
<accession>A0A8J3FRH9</accession>
<organism evidence="2 3">
    <name type="scientific">Mangrovihabitans endophyticus</name>
    <dbReference type="NCBI Taxonomy" id="1751298"/>
    <lineage>
        <taxon>Bacteria</taxon>
        <taxon>Bacillati</taxon>
        <taxon>Actinomycetota</taxon>
        <taxon>Actinomycetes</taxon>
        <taxon>Micromonosporales</taxon>
        <taxon>Micromonosporaceae</taxon>
        <taxon>Mangrovihabitans</taxon>
    </lineage>
</organism>
<comment type="caution">
    <text evidence="2">The sequence shown here is derived from an EMBL/GenBank/DDBJ whole genome shotgun (WGS) entry which is preliminary data.</text>
</comment>
<sequence length="91" mass="9295">MQELADIGPEPPIPAAERPPGPAPVLSPTPPGRSAALGDVRAHVTWAVAAGYAPPMVSQKAGEPSMWPPRVCQVYSGFSVRNAARSAAAGP</sequence>
<dbReference type="RefSeq" id="WP_189082570.1">
    <property type="nucleotide sequence ID" value="NZ_BMMX01000051.1"/>
</dbReference>
<name>A0A8J3FRH9_9ACTN</name>
<dbReference type="Proteomes" id="UP000656042">
    <property type="component" value="Unassembled WGS sequence"/>
</dbReference>
<gene>
    <name evidence="2" type="ORF">GCM10012284_58590</name>
</gene>
<dbReference type="AlphaFoldDB" id="A0A8J3FRH9"/>
<feature type="region of interest" description="Disordered" evidence="1">
    <location>
        <begin position="1"/>
        <end position="34"/>
    </location>
</feature>
<reference evidence="2" key="1">
    <citation type="journal article" date="2014" name="Int. J. Syst. Evol. Microbiol.">
        <title>Complete genome sequence of Corynebacterium casei LMG S-19264T (=DSM 44701T), isolated from a smear-ripened cheese.</title>
        <authorList>
            <consortium name="US DOE Joint Genome Institute (JGI-PGF)"/>
            <person name="Walter F."/>
            <person name="Albersmeier A."/>
            <person name="Kalinowski J."/>
            <person name="Ruckert C."/>
        </authorList>
    </citation>
    <scope>NUCLEOTIDE SEQUENCE</scope>
    <source>
        <strain evidence="2">CGMCC 4.7299</strain>
    </source>
</reference>
<evidence type="ECO:0000313" key="3">
    <source>
        <dbReference type="Proteomes" id="UP000656042"/>
    </source>
</evidence>
<evidence type="ECO:0000256" key="1">
    <source>
        <dbReference type="SAM" id="MobiDB-lite"/>
    </source>
</evidence>
<proteinExistence type="predicted"/>
<evidence type="ECO:0000313" key="2">
    <source>
        <dbReference type="EMBL" id="GGL16258.1"/>
    </source>
</evidence>